<proteinExistence type="predicted"/>
<accession>A0A023B9P5</accession>
<dbReference type="GeneID" id="22911758"/>
<evidence type="ECO:0000313" key="1">
    <source>
        <dbReference type="EMBL" id="EZG73994.1"/>
    </source>
</evidence>
<dbReference type="EMBL" id="AFNH02000369">
    <property type="protein sequence ID" value="EZG73994.1"/>
    <property type="molecule type" value="Genomic_DNA"/>
</dbReference>
<dbReference type="RefSeq" id="XP_011129636.1">
    <property type="nucleotide sequence ID" value="XM_011131334.1"/>
</dbReference>
<dbReference type="OrthoDB" id="10257948at2759"/>
<protein>
    <submittedName>
        <fullName evidence="1">Phosducin (Phd)-like family, thioredoxin (TRX) domain protein</fullName>
    </submittedName>
</protein>
<dbReference type="SUPFAM" id="SSF52833">
    <property type="entry name" value="Thioredoxin-like"/>
    <property type="match status" value="1"/>
</dbReference>
<dbReference type="Gene3D" id="3.40.30.10">
    <property type="entry name" value="Glutaredoxin"/>
    <property type="match status" value="1"/>
</dbReference>
<keyword evidence="2" id="KW-1185">Reference proteome</keyword>
<dbReference type="PANTHER" id="PTHR21148">
    <property type="entry name" value="THIOREDOXIN DOMAIN-CONTAINING PROTEIN 9"/>
    <property type="match status" value="1"/>
</dbReference>
<organism evidence="1 2">
    <name type="scientific">Gregarina niphandrodes</name>
    <name type="common">Septate eugregarine</name>
    <dbReference type="NCBI Taxonomy" id="110365"/>
    <lineage>
        <taxon>Eukaryota</taxon>
        <taxon>Sar</taxon>
        <taxon>Alveolata</taxon>
        <taxon>Apicomplexa</taxon>
        <taxon>Conoidasida</taxon>
        <taxon>Gregarinasina</taxon>
        <taxon>Eugregarinorida</taxon>
        <taxon>Gregarinidae</taxon>
        <taxon>Gregarina</taxon>
    </lineage>
</organism>
<dbReference type="InterPro" id="IPR036249">
    <property type="entry name" value="Thioredoxin-like_sf"/>
</dbReference>
<dbReference type="AlphaFoldDB" id="A0A023B9P5"/>
<dbReference type="Proteomes" id="UP000019763">
    <property type="component" value="Unassembled WGS sequence"/>
</dbReference>
<comment type="caution">
    <text evidence="1">The sequence shown here is derived from an EMBL/GenBank/DDBJ whole genome shotgun (WGS) entry which is preliminary data.</text>
</comment>
<sequence>MDDSDLEWLRTQRRQEFLRQRKAFELWKQMGHGEILESGGEVEFFSLSKSNPKVLVHFYKKDLNVERSQYLTKKMQALASKYIDILFVAADVERHPFLVSRLNIVVIPTVRITASWRSLLPFLTDRAAQIVFIKEMRITHGMTGFAELNNSDDWTEADLEALMTQHGMFEEYAPDWKENFAADNDVGHEFFS</sequence>
<evidence type="ECO:0000313" key="2">
    <source>
        <dbReference type="Proteomes" id="UP000019763"/>
    </source>
</evidence>
<name>A0A023B9P5_GRENI</name>
<gene>
    <name evidence="1" type="ORF">GNI_047830</name>
</gene>
<dbReference type="eggNOG" id="KOG1672">
    <property type="taxonomic scope" value="Eukaryota"/>
</dbReference>
<reference evidence="1" key="1">
    <citation type="submission" date="2013-12" db="EMBL/GenBank/DDBJ databases">
        <authorList>
            <person name="Omoto C.K."/>
            <person name="Sibley D."/>
            <person name="Venepally P."/>
            <person name="Hadjithomas M."/>
            <person name="Karamycheva S."/>
            <person name="Brunk B."/>
            <person name="Roos D."/>
            <person name="Caler E."/>
            <person name="Lorenzi H."/>
        </authorList>
    </citation>
    <scope>NUCLEOTIDE SEQUENCE</scope>
</reference>
<dbReference type="VEuPathDB" id="CryptoDB:GNI_047830"/>